<feature type="domain" description="DUF1279" evidence="2">
    <location>
        <begin position="26"/>
        <end position="139"/>
    </location>
</feature>
<evidence type="ECO:0000313" key="4">
    <source>
        <dbReference type="EMBL" id="KAF5094529.1"/>
    </source>
</evidence>
<dbReference type="GO" id="GO:0005739">
    <property type="term" value="C:mitochondrion"/>
    <property type="evidence" value="ECO:0007669"/>
    <property type="project" value="TreeGrafter"/>
</dbReference>
<evidence type="ECO:0000313" key="3">
    <source>
        <dbReference type="EMBL" id="CDO57163.1"/>
    </source>
</evidence>
<evidence type="ECO:0000259" key="2">
    <source>
        <dbReference type="Pfam" id="PF06916"/>
    </source>
</evidence>
<evidence type="ECO:0000313" key="5">
    <source>
        <dbReference type="Proteomes" id="UP000242525"/>
    </source>
</evidence>
<name>A0A0J9XIA5_GEOCN</name>
<sequence>MLRNQASRSSGSAGSSSSAAKEKPSIKQLIKKYGYSALGVYLTISSVDLPLSFLFVHSMGQEQILAWENAVRQYFGYEPKVVAPLPEITDSDSAADSSNVLAAVSAWLGPTFWTEFGIAYALHKSLIFIRVPITAAVTPAVVKLLQRWGFNIGKKVVK</sequence>
<dbReference type="EMBL" id="QQZK01000182">
    <property type="protein sequence ID" value="KAF5094529.1"/>
    <property type="molecule type" value="Genomic_DNA"/>
</dbReference>
<dbReference type="Pfam" id="PF06916">
    <property type="entry name" value="FAM210A-B_dom"/>
    <property type="match status" value="1"/>
</dbReference>
<keyword evidence="1" id="KW-0472">Membrane</keyword>
<reference evidence="4" key="3">
    <citation type="submission" date="2020-01" db="EMBL/GenBank/DDBJ databases">
        <authorList>
            <person name="Perkins V."/>
            <person name="Lessard M.-H."/>
            <person name="Dugat-Bony E."/>
            <person name="Frenette M."/>
            <person name="Labrie S."/>
        </authorList>
    </citation>
    <scope>NUCLEOTIDE SEQUENCE</scope>
    <source>
        <strain evidence="4">LMA-70</strain>
    </source>
</reference>
<keyword evidence="1" id="KW-1133">Transmembrane helix</keyword>
<proteinExistence type="predicted"/>
<evidence type="ECO:0000256" key="1">
    <source>
        <dbReference type="SAM" id="Phobius"/>
    </source>
</evidence>
<dbReference type="Proteomes" id="UP000750522">
    <property type="component" value="Unassembled WGS sequence"/>
</dbReference>
<keyword evidence="5" id="KW-1185">Reference proteome</keyword>
<keyword evidence="1" id="KW-0812">Transmembrane</keyword>
<dbReference type="InterPro" id="IPR045866">
    <property type="entry name" value="FAM210A/B-like"/>
</dbReference>
<feature type="transmembrane region" description="Helical" evidence="1">
    <location>
        <begin position="33"/>
        <end position="56"/>
    </location>
</feature>
<organism evidence="3 5">
    <name type="scientific">Geotrichum candidum</name>
    <name type="common">Oospora lactis</name>
    <name type="synonym">Dipodascus geotrichum</name>
    <dbReference type="NCBI Taxonomy" id="1173061"/>
    <lineage>
        <taxon>Eukaryota</taxon>
        <taxon>Fungi</taxon>
        <taxon>Dikarya</taxon>
        <taxon>Ascomycota</taxon>
        <taxon>Saccharomycotina</taxon>
        <taxon>Dipodascomycetes</taxon>
        <taxon>Dipodascales</taxon>
        <taxon>Dipodascaceae</taxon>
        <taxon>Geotrichum</taxon>
    </lineage>
</organism>
<dbReference type="OrthoDB" id="426386at2759"/>
<protein>
    <submittedName>
        <fullName evidence="3">Similar to Saccharomyces cerevisiae YGR147C NAT2 Protein with an apparent role in acetylation of N-terminal methionine residues</fullName>
    </submittedName>
</protein>
<gene>
    <name evidence="3" type="ORF">BN980_GECA19s00747g</name>
    <name evidence="4" type="ORF">DV451_004995</name>
</gene>
<accession>A0A0J9XIA5</accession>
<dbReference type="PANTHER" id="PTHR21377">
    <property type="entry name" value="PROTEIN FAM210B, MITOCHONDRIAL"/>
    <property type="match status" value="1"/>
</dbReference>
<reference evidence="4" key="2">
    <citation type="journal article" date="2020" name="Front. Microbiol.">
        <title>Phenotypic and Genetic Characterization of the Cheese Ripening Yeast Geotrichum candidum.</title>
        <authorList>
            <person name="Perkins V."/>
            <person name="Vignola S."/>
            <person name="Lessard M.H."/>
            <person name="Plante P.L."/>
            <person name="Corbeil J."/>
            <person name="Dugat-Bony E."/>
            <person name="Frenette M."/>
            <person name="Labrie S."/>
        </authorList>
    </citation>
    <scope>NUCLEOTIDE SEQUENCE</scope>
    <source>
        <strain evidence="4">LMA-70</strain>
    </source>
</reference>
<reference evidence="3 5" key="1">
    <citation type="submission" date="2014-03" db="EMBL/GenBank/DDBJ databases">
        <authorList>
            <person name="Casaregola S."/>
        </authorList>
    </citation>
    <scope>NUCLEOTIDE SEQUENCE [LARGE SCALE GENOMIC DNA]</scope>
    <source>
        <strain evidence="3 5">CLIB 918</strain>
    </source>
</reference>
<dbReference type="Proteomes" id="UP000242525">
    <property type="component" value="Unassembled WGS sequence"/>
</dbReference>
<dbReference type="STRING" id="1173061.A0A0J9XIA5"/>
<dbReference type="InterPro" id="IPR009688">
    <property type="entry name" value="FAM210A/B-like_dom"/>
</dbReference>
<dbReference type="EMBL" id="CCBN010000019">
    <property type="protein sequence ID" value="CDO57163.1"/>
    <property type="molecule type" value="Genomic_DNA"/>
</dbReference>
<dbReference type="PANTHER" id="PTHR21377:SF0">
    <property type="entry name" value="PROTEIN FAM210B, MITOCHONDRIAL"/>
    <property type="match status" value="1"/>
</dbReference>
<dbReference type="AlphaFoldDB" id="A0A0J9XIA5"/>
<comment type="caution">
    <text evidence="3">The sequence shown here is derived from an EMBL/GenBank/DDBJ whole genome shotgun (WGS) entry which is preliminary data.</text>
</comment>